<dbReference type="SUPFAM" id="SSF46785">
    <property type="entry name" value="Winged helix' DNA-binding domain"/>
    <property type="match status" value="1"/>
</dbReference>
<dbReference type="Gene3D" id="1.10.10.10">
    <property type="entry name" value="Winged helix-like DNA-binding domain superfamily/Winged helix DNA-binding domain"/>
    <property type="match status" value="1"/>
</dbReference>
<feature type="domain" description="O-methyltransferase dimerisation" evidence="6">
    <location>
        <begin position="32"/>
        <end position="122"/>
    </location>
</feature>
<dbReference type="Gramene" id="TKW27340">
    <property type="protein sequence ID" value="TKW27340"/>
    <property type="gene ID" value="SEVIR_3G251600v2"/>
</dbReference>
<dbReference type="Pfam" id="PF00891">
    <property type="entry name" value="Methyltransf_2"/>
    <property type="match status" value="1"/>
</dbReference>
<dbReference type="FunFam" id="1.10.10.10:FF:000292">
    <property type="entry name" value="O-methyltransferase ZRP4"/>
    <property type="match status" value="1"/>
</dbReference>
<dbReference type="AlphaFoldDB" id="A0A4U6VD00"/>
<dbReference type="GO" id="GO:0046983">
    <property type="term" value="F:protein dimerization activity"/>
    <property type="evidence" value="ECO:0007669"/>
    <property type="project" value="InterPro"/>
</dbReference>
<gene>
    <name evidence="7" type="ORF">SEVIR_3G251600v2</name>
</gene>
<name>A0A4U6VD00_SETVI</name>
<evidence type="ECO:0000256" key="3">
    <source>
        <dbReference type="ARBA" id="ARBA00022691"/>
    </source>
</evidence>
<dbReference type="InterPro" id="IPR029063">
    <property type="entry name" value="SAM-dependent_MTases_sf"/>
</dbReference>
<dbReference type="Pfam" id="PF08100">
    <property type="entry name" value="Dimerisation"/>
    <property type="match status" value="1"/>
</dbReference>
<dbReference type="PROSITE" id="PS51683">
    <property type="entry name" value="SAM_OMT_II"/>
    <property type="match status" value="1"/>
</dbReference>
<evidence type="ECO:0008006" key="9">
    <source>
        <dbReference type="Google" id="ProtNLM"/>
    </source>
</evidence>
<feature type="domain" description="O-methyltransferase C-terminal" evidence="5">
    <location>
        <begin position="164"/>
        <end position="361"/>
    </location>
</feature>
<protein>
    <recommendedName>
        <fullName evidence="9">O-methyltransferase domain-containing protein</fullName>
    </recommendedName>
</protein>
<keyword evidence="2" id="KW-0808">Transferase</keyword>
<evidence type="ECO:0000259" key="6">
    <source>
        <dbReference type="Pfam" id="PF08100"/>
    </source>
</evidence>
<evidence type="ECO:0000256" key="2">
    <source>
        <dbReference type="ARBA" id="ARBA00022679"/>
    </source>
</evidence>
<evidence type="ECO:0000259" key="5">
    <source>
        <dbReference type="Pfam" id="PF00891"/>
    </source>
</evidence>
<dbReference type="EMBL" id="CM016554">
    <property type="protein sequence ID" value="TKW27340.1"/>
    <property type="molecule type" value="Genomic_DNA"/>
</dbReference>
<dbReference type="InterPro" id="IPR036390">
    <property type="entry name" value="WH_DNA-bd_sf"/>
</dbReference>
<dbReference type="InterPro" id="IPR001077">
    <property type="entry name" value="COMT_C"/>
</dbReference>
<dbReference type="InterPro" id="IPR036388">
    <property type="entry name" value="WH-like_DNA-bd_sf"/>
</dbReference>
<dbReference type="Proteomes" id="UP000298652">
    <property type="component" value="Chromosome 3"/>
</dbReference>
<keyword evidence="3" id="KW-0949">S-adenosyl-L-methionine</keyword>
<dbReference type="InterPro" id="IPR016461">
    <property type="entry name" value="COMT-like"/>
</dbReference>
<dbReference type="GO" id="GO:0032259">
    <property type="term" value="P:methylation"/>
    <property type="evidence" value="ECO:0007669"/>
    <property type="project" value="UniProtKB-KW"/>
</dbReference>
<accession>A0A4U6VD00</accession>
<proteinExistence type="predicted"/>
<evidence type="ECO:0000313" key="8">
    <source>
        <dbReference type="Proteomes" id="UP000298652"/>
    </source>
</evidence>
<dbReference type="PIRSF" id="PIRSF005739">
    <property type="entry name" value="O-mtase"/>
    <property type="match status" value="1"/>
</dbReference>
<dbReference type="GO" id="GO:0008171">
    <property type="term" value="F:O-methyltransferase activity"/>
    <property type="evidence" value="ECO:0007669"/>
    <property type="project" value="InterPro"/>
</dbReference>
<keyword evidence="1" id="KW-0489">Methyltransferase</keyword>
<dbReference type="SUPFAM" id="SSF53335">
    <property type="entry name" value="S-adenosyl-L-methionine-dependent methyltransferases"/>
    <property type="match status" value="1"/>
</dbReference>
<keyword evidence="8" id="KW-1185">Reference proteome</keyword>
<evidence type="ECO:0000313" key="7">
    <source>
        <dbReference type="EMBL" id="TKW27340.1"/>
    </source>
</evidence>
<reference evidence="7" key="1">
    <citation type="submission" date="2019-03" db="EMBL/GenBank/DDBJ databases">
        <title>WGS assembly of Setaria viridis.</title>
        <authorList>
            <person name="Huang P."/>
            <person name="Jenkins J."/>
            <person name="Grimwood J."/>
            <person name="Barry K."/>
            <person name="Healey A."/>
            <person name="Mamidi S."/>
            <person name="Sreedasyam A."/>
            <person name="Shu S."/>
            <person name="Feldman M."/>
            <person name="Wu J."/>
            <person name="Yu Y."/>
            <person name="Chen C."/>
            <person name="Johnson J."/>
            <person name="Rokhsar D."/>
            <person name="Baxter I."/>
            <person name="Schmutz J."/>
            <person name="Brutnell T."/>
            <person name="Kellogg E."/>
        </authorList>
    </citation>
    <scope>NUCLEOTIDE SEQUENCE [LARGE SCALE GENOMIC DNA]</scope>
</reference>
<evidence type="ECO:0000256" key="4">
    <source>
        <dbReference type="PIRSR" id="PIRSR005739-1"/>
    </source>
</evidence>
<evidence type="ECO:0000256" key="1">
    <source>
        <dbReference type="ARBA" id="ARBA00022603"/>
    </source>
</evidence>
<dbReference type="OMA" id="ANCIKIM"/>
<sequence length="380" mass="41064">MAHPGAGDHQEPQARHDATDAEELLQAHLHLWSHALGYVKSMALKCALDLRIPDAIQRCGGAATLDDLLAATGLPPSSLPFLRRLMRALTASRIFSLRQDPADDPAAVSSYHLTATSRLLLSGGDDASCFSLFPAIYPLVQEGLVSPMLRMHEWMGRHDAAATSLYEVAHGKGLWDTLQASAAYRAAFQDAMDADTRLVMHAVLGGSPAVFRGLTSLVDVGGGRGRAAAAIAGAFPHIQCTVMDLPHVVAEAPAGNGVCFLAGDMFEHIPSADALLLKWILHDWDDANCIKIMQRCLEAIGGKEGRGKVIIIDAVIGSVPNDDDAICREAQVLCDLQIMAAFNGAEREEHEWRRIFLEAGFCDYKITRIRGVKSIIEVYP</sequence>
<organism evidence="7 8">
    <name type="scientific">Setaria viridis</name>
    <name type="common">Green bristlegrass</name>
    <name type="synonym">Setaria italica subsp. viridis</name>
    <dbReference type="NCBI Taxonomy" id="4556"/>
    <lineage>
        <taxon>Eukaryota</taxon>
        <taxon>Viridiplantae</taxon>
        <taxon>Streptophyta</taxon>
        <taxon>Embryophyta</taxon>
        <taxon>Tracheophyta</taxon>
        <taxon>Spermatophyta</taxon>
        <taxon>Magnoliopsida</taxon>
        <taxon>Liliopsida</taxon>
        <taxon>Poales</taxon>
        <taxon>Poaceae</taxon>
        <taxon>PACMAD clade</taxon>
        <taxon>Panicoideae</taxon>
        <taxon>Panicodae</taxon>
        <taxon>Paniceae</taxon>
        <taxon>Cenchrinae</taxon>
        <taxon>Setaria</taxon>
    </lineage>
</organism>
<dbReference type="PANTHER" id="PTHR11746">
    <property type="entry name" value="O-METHYLTRANSFERASE"/>
    <property type="match status" value="1"/>
</dbReference>
<feature type="active site" description="Proton acceptor" evidence="4">
    <location>
        <position position="282"/>
    </location>
</feature>
<dbReference type="Gene3D" id="3.40.50.150">
    <property type="entry name" value="Vaccinia Virus protein VP39"/>
    <property type="match status" value="1"/>
</dbReference>
<dbReference type="InterPro" id="IPR012967">
    <property type="entry name" value="COMT_dimerisation"/>
</dbReference>
<dbReference type="FunFam" id="3.40.50.150:FF:000206">
    <property type="entry name" value="O-methyltransferase ZRP4"/>
    <property type="match status" value="1"/>
</dbReference>